<keyword evidence="3" id="KW-1185">Reference proteome</keyword>
<reference evidence="2 3" key="2">
    <citation type="submission" date="2012-06" db="EMBL/GenBank/DDBJ databases">
        <authorList>
            <person name="Fiebig A."/>
        </authorList>
    </citation>
    <scope>NUCLEOTIDE SEQUENCE [LARGE SCALE GENOMIC DNA]</scope>
    <source>
        <strain evidence="2 3">DFL-43</strain>
    </source>
</reference>
<dbReference type="HOGENOM" id="CLU_119999_1_0_5"/>
<evidence type="ECO:0000313" key="3">
    <source>
        <dbReference type="Proteomes" id="UP000004291"/>
    </source>
</evidence>
<dbReference type="Pfam" id="PF00583">
    <property type="entry name" value="Acetyltransf_1"/>
    <property type="match status" value="1"/>
</dbReference>
<accession>A9CWR7</accession>
<dbReference type="InterPro" id="IPR000182">
    <property type="entry name" value="GNAT_dom"/>
</dbReference>
<evidence type="ECO:0000259" key="1">
    <source>
        <dbReference type="PROSITE" id="PS51186"/>
    </source>
</evidence>
<dbReference type="SUPFAM" id="SSF55729">
    <property type="entry name" value="Acyl-CoA N-acyltransferases (Nat)"/>
    <property type="match status" value="1"/>
</dbReference>
<dbReference type="CDD" id="cd04301">
    <property type="entry name" value="NAT_SF"/>
    <property type="match status" value="1"/>
</dbReference>
<evidence type="ECO:0000313" key="2">
    <source>
        <dbReference type="EMBL" id="EDQ35558.1"/>
    </source>
</evidence>
<dbReference type="RefSeq" id="WP_007199789.1">
    <property type="nucleotide sequence ID" value="NZ_CM002917.1"/>
</dbReference>
<dbReference type="OrthoDB" id="9815041at2"/>
<dbReference type="Gene3D" id="3.40.630.30">
    <property type="match status" value="1"/>
</dbReference>
<dbReference type="EMBL" id="ABIA03000001">
    <property type="protein sequence ID" value="EDQ35558.1"/>
    <property type="molecule type" value="Genomic_DNA"/>
</dbReference>
<dbReference type="Proteomes" id="UP000004291">
    <property type="component" value="Chromosome"/>
</dbReference>
<dbReference type="PROSITE" id="PS51186">
    <property type="entry name" value="GNAT"/>
    <property type="match status" value="1"/>
</dbReference>
<dbReference type="AlphaFoldDB" id="A9CWR7"/>
<gene>
    <name evidence="2" type="ORF">HPDFL43_20227</name>
</gene>
<dbReference type="InterPro" id="IPR016181">
    <property type="entry name" value="Acyl_CoA_acyltransferase"/>
</dbReference>
<sequence length="146" mass="16458">MVGLTAYRPISLDDIDVEPLADEAWADGYPFVERMRHDWKSGDNRFDGPGERLIGAFEGETLIGFCGLNRDPYVSENTGRIRHLYVSLDHRHIGIARALVGEALDGASIQFPRIRLRATPASRSFYELLGFEEVDEAEATHAKRIR</sequence>
<organism evidence="2 3">
    <name type="scientific">Hoeflea phototrophica (strain DSM 17068 / NCIMB 14078 / DFL-43)</name>
    <dbReference type="NCBI Taxonomy" id="411684"/>
    <lineage>
        <taxon>Bacteria</taxon>
        <taxon>Pseudomonadati</taxon>
        <taxon>Pseudomonadota</taxon>
        <taxon>Alphaproteobacteria</taxon>
        <taxon>Hyphomicrobiales</taxon>
        <taxon>Rhizobiaceae</taxon>
        <taxon>Hoeflea</taxon>
    </lineage>
</organism>
<name>A9CWR7_HOEPD</name>
<reference evidence="2 3" key="1">
    <citation type="submission" date="2007-10" db="EMBL/GenBank/DDBJ databases">
        <authorList>
            <person name="Wagner-Dobler I."/>
            <person name="Ferriera S."/>
            <person name="Johnson J."/>
            <person name="Kravitz S."/>
            <person name="Beeson K."/>
            <person name="Sutton G."/>
            <person name="Rogers Y.-H."/>
            <person name="Friedman R."/>
            <person name="Frazier M."/>
            <person name="Venter J.C."/>
        </authorList>
    </citation>
    <scope>NUCLEOTIDE SEQUENCE [LARGE SCALE GENOMIC DNA]</scope>
    <source>
        <strain evidence="2 3">DFL-43</strain>
    </source>
</reference>
<dbReference type="GO" id="GO:0016747">
    <property type="term" value="F:acyltransferase activity, transferring groups other than amino-acyl groups"/>
    <property type="evidence" value="ECO:0007669"/>
    <property type="project" value="InterPro"/>
</dbReference>
<comment type="caution">
    <text evidence="2">The sequence shown here is derived from an EMBL/GenBank/DDBJ whole genome shotgun (WGS) entry which is preliminary data.</text>
</comment>
<feature type="domain" description="N-acetyltransferase" evidence="1">
    <location>
        <begin position="15"/>
        <end position="146"/>
    </location>
</feature>
<dbReference type="STRING" id="411684.HPDFL43_20227"/>
<proteinExistence type="predicted"/>
<protein>
    <submittedName>
        <fullName evidence="2">N-acetylglutamate synthase</fullName>
    </submittedName>
</protein>
<dbReference type="eggNOG" id="COG0456">
    <property type="taxonomic scope" value="Bacteria"/>
</dbReference>